<keyword evidence="2" id="KW-1185">Reference proteome</keyword>
<dbReference type="AlphaFoldDB" id="A0A401WF25"/>
<accession>A0A401WF25</accession>
<organism evidence="1 2">
    <name type="scientific">Streptomyces paromomycinus</name>
    <name type="common">Streptomyces rimosus subsp. paromomycinus</name>
    <dbReference type="NCBI Taxonomy" id="92743"/>
    <lineage>
        <taxon>Bacteria</taxon>
        <taxon>Bacillati</taxon>
        <taxon>Actinomycetota</taxon>
        <taxon>Actinomycetes</taxon>
        <taxon>Kitasatosporales</taxon>
        <taxon>Streptomycetaceae</taxon>
        <taxon>Streptomyces</taxon>
    </lineage>
</organism>
<evidence type="ECO:0000313" key="2">
    <source>
        <dbReference type="Proteomes" id="UP000286746"/>
    </source>
</evidence>
<evidence type="ECO:0000313" key="1">
    <source>
        <dbReference type="EMBL" id="GCD47880.1"/>
    </source>
</evidence>
<dbReference type="EMBL" id="BHZD01000001">
    <property type="protein sequence ID" value="GCD47880.1"/>
    <property type="molecule type" value="Genomic_DNA"/>
</dbReference>
<reference evidence="1 2" key="1">
    <citation type="submission" date="2018-11" db="EMBL/GenBank/DDBJ databases">
        <title>Whole genome sequence of Streptomyces paromomycinus NBRC 15454(T).</title>
        <authorList>
            <person name="Komaki H."/>
            <person name="Tamura T."/>
        </authorList>
    </citation>
    <scope>NUCLEOTIDE SEQUENCE [LARGE SCALE GENOMIC DNA]</scope>
    <source>
        <strain evidence="1 2">NBRC 15454</strain>
    </source>
</reference>
<protein>
    <submittedName>
        <fullName evidence="1">Uncharacterized protein</fullName>
    </submittedName>
</protein>
<sequence>MSAAPTAACRRCGAAEPRTFTTPVVDCSGRLLVATSVICACGGTTLVGLRPVRTADGQDAQADAPRRLFPFAVY</sequence>
<dbReference type="Proteomes" id="UP000286746">
    <property type="component" value="Unassembled WGS sequence"/>
</dbReference>
<gene>
    <name evidence="1" type="ORF">GKJPGBOP_07674</name>
</gene>
<name>A0A401WF25_STREY</name>
<proteinExistence type="predicted"/>
<comment type="caution">
    <text evidence="1">The sequence shown here is derived from an EMBL/GenBank/DDBJ whole genome shotgun (WGS) entry which is preliminary data.</text>
</comment>
<dbReference type="RefSeq" id="WP_125057898.1">
    <property type="nucleotide sequence ID" value="NZ_BHZD01000001.1"/>
</dbReference>